<reference evidence="3" key="1">
    <citation type="submission" date="2022-03" db="EMBL/GenBank/DDBJ databases">
        <title>Brevibacterium spongiae sp. nov., isolated from marine sponge.</title>
        <authorList>
            <person name="Li Z."/>
            <person name="Zhang M."/>
        </authorList>
    </citation>
    <scope>NUCLEOTIDE SEQUENCE</scope>
    <source>
        <strain evidence="3">WHS-Z9</strain>
    </source>
</reference>
<dbReference type="RefSeq" id="WP_265417679.1">
    <property type="nucleotide sequence ID" value="NZ_CP093443.1"/>
</dbReference>
<dbReference type="InterPro" id="IPR027417">
    <property type="entry name" value="P-loop_NTPase"/>
</dbReference>
<organism evidence="3 4">
    <name type="scientific">Brevibacterium spongiae</name>
    <dbReference type="NCBI Taxonomy" id="2909672"/>
    <lineage>
        <taxon>Bacteria</taxon>
        <taxon>Bacillati</taxon>
        <taxon>Actinomycetota</taxon>
        <taxon>Actinomycetes</taxon>
        <taxon>Micrococcales</taxon>
        <taxon>Brevibacteriaceae</taxon>
        <taxon>Brevibacterium</taxon>
    </lineage>
</organism>
<dbReference type="EMBL" id="CP093443">
    <property type="protein sequence ID" value="UVI35006.1"/>
    <property type="molecule type" value="Genomic_DNA"/>
</dbReference>
<evidence type="ECO:0000313" key="4">
    <source>
        <dbReference type="Proteomes" id="UP001064879"/>
    </source>
</evidence>
<protein>
    <submittedName>
        <fullName evidence="3">DUF3631 domain-containing protein</fullName>
    </submittedName>
</protein>
<accession>A0ABY5SM25</accession>
<dbReference type="InterPro" id="IPR022081">
    <property type="entry name" value="DUF3631"/>
</dbReference>
<dbReference type="Proteomes" id="UP001064879">
    <property type="component" value="Chromosome"/>
</dbReference>
<sequence>MTDAYDGSHGLDGSFAADEPRRIGGSVGPVGSLEGSAAATDGGLLDDVRAWFARYVHTMHDSDLDLLTLWTVHTHVVSDLYTTPRLLLDSPVPGSGKTTVLEHLGHLALDPVQAASLSSSALLTRMLADRMRTVLIDEADRSLDPKLDGTAELLAILNSGYKRGGTRPVLTPDKDKGWVAQEMPTFSPVAMAGNNPNLPDDTRSRIIRVLLLPDLEGNVEESDWELIEADAEALKQRIEVWAEYNREEVGGQRPPLPAGVIGRAKERWSPLKRIAVVAGGRWPEIVDELAQADLEQLKQDKEDGMVIDKPAVVLLKHLAIIWGDEPFVATRELVDRLIAHDAEMWGEYSAFGKPLTAQRFGRMLATSYSINSTRQGDSPRGYFRAKLLPVWRRMGITPPERTDGADGTVEPTAEPAPLWGVNPNSDRRAS</sequence>
<dbReference type="SUPFAM" id="SSF52540">
    <property type="entry name" value="P-loop containing nucleoside triphosphate hydrolases"/>
    <property type="match status" value="1"/>
</dbReference>
<feature type="domain" description="DUF3631" evidence="2">
    <location>
        <begin position="227"/>
        <end position="393"/>
    </location>
</feature>
<feature type="region of interest" description="Disordered" evidence="1">
    <location>
        <begin position="396"/>
        <end position="430"/>
    </location>
</feature>
<evidence type="ECO:0000313" key="3">
    <source>
        <dbReference type="EMBL" id="UVI35006.1"/>
    </source>
</evidence>
<evidence type="ECO:0000259" key="2">
    <source>
        <dbReference type="Pfam" id="PF12307"/>
    </source>
</evidence>
<feature type="region of interest" description="Disordered" evidence="1">
    <location>
        <begin position="1"/>
        <end position="29"/>
    </location>
</feature>
<evidence type="ECO:0000256" key="1">
    <source>
        <dbReference type="SAM" id="MobiDB-lite"/>
    </source>
</evidence>
<proteinExistence type="predicted"/>
<keyword evidence="4" id="KW-1185">Reference proteome</keyword>
<gene>
    <name evidence="3" type="ORF">L1F31_12865</name>
</gene>
<name>A0ABY5SM25_9MICO</name>
<dbReference type="Pfam" id="PF12307">
    <property type="entry name" value="DUF3631"/>
    <property type="match status" value="1"/>
</dbReference>